<evidence type="ECO:0000313" key="1">
    <source>
        <dbReference type="EMBL" id="QPM90645.1"/>
    </source>
</evidence>
<dbReference type="KEGG" id="palw:PSAL_018840"/>
<name>A0A418SJR0_9RHOB</name>
<sequence>MGLGNDYGIDINPSPFPRVALDQWMVDVLADLQEAAKDRGMTRVVDQLAIATRVTQEEILRKRTEASGSRRTVPEYYPSSPPAGYRKH</sequence>
<dbReference type="RefSeq" id="WP_119838155.1">
    <property type="nucleotide sequence ID" value="NZ_CP060436.1"/>
</dbReference>
<reference evidence="1 2" key="1">
    <citation type="submission" date="2020-08" db="EMBL/GenBank/DDBJ databases">
        <title>Genome sequence of Rhodobacteraceae bacterium Lw-13e.</title>
        <authorList>
            <person name="Poehlein A."/>
            <person name="Wolter L."/>
            <person name="Daniel R."/>
            <person name="Brinkhoff T."/>
        </authorList>
    </citation>
    <scope>NUCLEOTIDE SEQUENCE [LARGE SCALE GENOMIC DNA]</scope>
    <source>
        <strain evidence="1 2">Lw-13e</strain>
    </source>
</reference>
<accession>A0A418SJR0</accession>
<dbReference type="Proteomes" id="UP000283786">
    <property type="component" value="Chromosome"/>
</dbReference>
<proteinExistence type="predicted"/>
<keyword evidence="2" id="KW-1185">Reference proteome</keyword>
<organism evidence="1 2">
    <name type="scientific">Pseudooceanicola algae</name>
    <dbReference type="NCBI Taxonomy" id="1537215"/>
    <lineage>
        <taxon>Bacteria</taxon>
        <taxon>Pseudomonadati</taxon>
        <taxon>Pseudomonadota</taxon>
        <taxon>Alphaproteobacteria</taxon>
        <taxon>Rhodobacterales</taxon>
        <taxon>Paracoccaceae</taxon>
        <taxon>Pseudooceanicola</taxon>
    </lineage>
</organism>
<dbReference type="OrthoDB" id="7873953at2"/>
<protein>
    <submittedName>
        <fullName evidence="1">Uncharacterized protein</fullName>
    </submittedName>
</protein>
<dbReference type="AlphaFoldDB" id="A0A418SJR0"/>
<evidence type="ECO:0000313" key="2">
    <source>
        <dbReference type="Proteomes" id="UP000283786"/>
    </source>
</evidence>
<dbReference type="EMBL" id="CP060436">
    <property type="protein sequence ID" value="QPM90645.1"/>
    <property type="molecule type" value="Genomic_DNA"/>
</dbReference>
<gene>
    <name evidence="1" type="ORF">PSAL_018840</name>
</gene>